<comment type="caution">
    <text evidence="2">The sequence shown here is derived from an EMBL/GenBank/DDBJ whole genome shotgun (WGS) entry which is preliminary data.</text>
</comment>
<dbReference type="PANTHER" id="PTHR34585">
    <property type="match status" value="1"/>
</dbReference>
<dbReference type="InterPro" id="IPR041657">
    <property type="entry name" value="HTH_17"/>
</dbReference>
<name>A0A4Q5E559_BACUN</name>
<reference evidence="2 3" key="1">
    <citation type="journal article" date="2019" name="Nat. Med.">
        <title>A library of human gut bacterial isolates paired with longitudinal multiomics data enables mechanistic microbiome research.</title>
        <authorList>
            <person name="Poyet M."/>
            <person name="Groussin M."/>
            <person name="Gibbons S.M."/>
            <person name="Avila-Pacheco J."/>
            <person name="Jiang X."/>
            <person name="Kearney S.M."/>
            <person name="Perrotta A.R."/>
            <person name="Berdy B."/>
            <person name="Zhao S."/>
            <person name="Lieberman T.D."/>
            <person name="Swanson P.K."/>
            <person name="Smith M."/>
            <person name="Roesemann S."/>
            <person name="Alexander J.E."/>
            <person name="Rich S.A."/>
            <person name="Livny J."/>
            <person name="Vlamakis H."/>
            <person name="Clish C."/>
            <person name="Bullock K."/>
            <person name="Deik A."/>
            <person name="Scott J."/>
            <person name="Pierce K.A."/>
            <person name="Xavier R.J."/>
            <person name="Alm E.J."/>
        </authorList>
    </citation>
    <scope>NUCLEOTIDE SEQUENCE [LARGE SCALE GENOMIC DNA]</scope>
    <source>
        <strain evidence="2 3">BIOML-A6</strain>
    </source>
</reference>
<evidence type="ECO:0000259" key="1">
    <source>
        <dbReference type="Pfam" id="PF12728"/>
    </source>
</evidence>
<gene>
    <name evidence="2" type="ORF">GAP41_18040</name>
</gene>
<dbReference type="SUPFAM" id="SSF46955">
    <property type="entry name" value="Putative DNA-binding domain"/>
    <property type="match status" value="1"/>
</dbReference>
<dbReference type="AlphaFoldDB" id="A0A4Q5E559"/>
<organism evidence="2 3">
    <name type="scientific">Bacteroides uniformis</name>
    <dbReference type="NCBI Taxonomy" id="820"/>
    <lineage>
        <taxon>Bacteria</taxon>
        <taxon>Pseudomonadati</taxon>
        <taxon>Bacteroidota</taxon>
        <taxon>Bacteroidia</taxon>
        <taxon>Bacteroidales</taxon>
        <taxon>Bacteroidaceae</taxon>
        <taxon>Bacteroides</taxon>
    </lineage>
</organism>
<dbReference type="Proteomes" id="UP000431575">
    <property type="component" value="Unassembled WGS sequence"/>
</dbReference>
<evidence type="ECO:0000313" key="3">
    <source>
        <dbReference type="Proteomes" id="UP000431575"/>
    </source>
</evidence>
<sequence length="105" mass="12442">MLQINSETAHGMFTRIMERFDKIERALERMNKLKDCLDGDTLLDNYDLCQLLGITKRTLARYRQKKLVTYYMIDGRTYYKASEVEAFLNQKGKSLPARFRHQTNV</sequence>
<dbReference type="EMBL" id="WCTM01000013">
    <property type="protein sequence ID" value="KAB4238608.1"/>
    <property type="molecule type" value="Genomic_DNA"/>
</dbReference>
<evidence type="ECO:0000313" key="2">
    <source>
        <dbReference type="EMBL" id="KAB4238608.1"/>
    </source>
</evidence>
<dbReference type="RefSeq" id="WP_130081562.1">
    <property type="nucleotide sequence ID" value="NZ_JAHONI010000026.1"/>
</dbReference>
<feature type="domain" description="Helix-turn-helix" evidence="1">
    <location>
        <begin position="47"/>
        <end position="91"/>
    </location>
</feature>
<proteinExistence type="predicted"/>
<dbReference type="InterPro" id="IPR009061">
    <property type="entry name" value="DNA-bd_dom_put_sf"/>
</dbReference>
<dbReference type="PANTHER" id="PTHR34585:SF22">
    <property type="entry name" value="HELIX-TURN-HELIX DOMAIN-CONTAINING PROTEIN"/>
    <property type="match status" value="1"/>
</dbReference>
<protein>
    <submittedName>
        <fullName evidence="2">Helix-turn-helix domain-containing protein</fullName>
    </submittedName>
</protein>
<dbReference type="Pfam" id="PF12728">
    <property type="entry name" value="HTH_17"/>
    <property type="match status" value="1"/>
</dbReference>
<accession>A0A4Q5E559</accession>